<dbReference type="NCBIfam" id="NF003361">
    <property type="entry name" value="PRK04435.1"/>
    <property type="match status" value="1"/>
</dbReference>
<evidence type="ECO:0000256" key="1">
    <source>
        <dbReference type="HAMAP-Rule" id="MF_00707"/>
    </source>
</evidence>
<dbReference type="SUPFAM" id="SSF55021">
    <property type="entry name" value="ACT-like"/>
    <property type="match status" value="1"/>
</dbReference>
<gene>
    <name evidence="3" type="ORF">FC86_GL000517</name>
</gene>
<evidence type="ECO:0000313" key="4">
    <source>
        <dbReference type="Proteomes" id="UP000051378"/>
    </source>
</evidence>
<keyword evidence="4" id="KW-1185">Reference proteome</keyword>
<reference evidence="3 4" key="1">
    <citation type="journal article" date="2015" name="Genome Announc.">
        <title>Expanding the biotechnology potential of lactobacilli through comparative genomics of 213 strains and associated genera.</title>
        <authorList>
            <person name="Sun Z."/>
            <person name="Harris H.M."/>
            <person name="McCann A."/>
            <person name="Guo C."/>
            <person name="Argimon S."/>
            <person name="Zhang W."/>
            <person name="Yang X."/>
            <person name="Jeffery I.B."/>
            <person name="Cooney J.C."/>
            <person name="Kagawa T.F."/>
            <person name="Liu W."/>
            <person name="Song Y."/>
            <person name="Salvetti E."/>
            <person name="Wrobel A."/>
            <person name="Rasinkangas P."/>
            <person name="Parkhill J."/>
            <person name="Rea M.C."/>
            <person name="O'Sullivan O."/>
            <person name="Ritari J."/>
            <person name="Douillard F.P."/>
            <person name="Paul Ross R."/>
            <person name="Yang R."/>
            <person name="Briner A.E."/>
            <person name="Felis G.E."/>
            <person name="de Vos W.M."/>
            <person name="Barrangou R."/>
            <person name="Klaenhammer T.R."/>
            <person name="Caufield P.W."/>
            <person name="Cui Y."/>
            <person name="Zhang H."/>
            <person name="O'Toole P.W."/>
        </authorList>
    </citation>
    <scope>NUCLEOTIDE SEQUENCE [LARGE SCALE GENOMIC DNA]</scope>
    <source>
        <strain evidence="3 4">DSM 23037</strain>
    </source>
</reference>
<comment type="similarity">
    <text evidence="1">Belongs to the UPF0735 family.</text>
</comment>
<accession>A0A0R2DJY1</accession>
<dbReference type="InterPro" id="IPR045865">
    <property type="entry name" value="ACT-like_dom_sf"/>
</dbReference>
<protein>
    <recommendedName>
        <fullName evidence="1">UPF0735 ACT domain-containing protein FC86_GL000517</fullName>
    </recommendedName>
</protein>
<dbReference type="Proteomes" id="UP000051378">
    <property type="component" value="Unassembled WGS sequence"/>
</dbReference>
<dbReference type="PATRIC" id="fig|1423744.4.peg.533"/>
<dbReference type="PROSITE" id="PS51671">
    <property type="entry name" value="ACT"/>
    <property type="match status" value="1"/>
</dbReference>
<evidence type="ECO:0000313" key="3">
    <source>
        <dbReference type="EMBL" id="KRN03990.1"/>
    </source>
</evidence>
<feature type="domain" description="ACT" evidence="2">
    <location>
        <begin position="69"/>
        <end position="144"/>
    </location>
</feature>
<dbReference type="STRING" id="1423744.FC86_GL000517"/>
<evidence type="ECO:0000259" key="2">
    <source>
        <dbReference type="PROSITE" id="PS51671"/>
    </source>
</evidence>
<dbReference type="EMBL" id="AYZL01000019">
    <property type="protein sequence ID" value="KRN03990.1"/>
    <property type="molecule type" value="Genomic_DNA"/>
</dbReference>
<dbReference type="AlphaFoldDB" id="A0A0R2DJY1"/>
<sequence>MINKYYIVDKSILPDSYEKVIQARKLIDTGEVTQVSEATKKVGISRGTYYKYKDLVFNNERGDWNKKAVISFMLDHQKGILSKVLSIISEKNASILTINQNIPIHQIASVMISLDFSELTCTVDELLEAIGNISGATKVELVSIE</sequence>
<dbReference type="PIRSF" id="PIRSF025624">
    <property type="entry name" value="ACT_PheB"/>
    <property type="match status" value="1"/>
</dbReference>
<dbReference type="InterPro" id="IPR002912">
    <property type="entry name" value="ACT_dom"/>
</dbReference>
<dbReference type="HAMAP" id="MF_00707">
    <property type="entry name" value="UPF0735"/>
    <property type="match status" value="1"/>
</dbReference>
<dbReference type="InterPro" id="IPR008310">
    <property type="entry name" value="UPF0735_ACT_dom-cont"/>
</dbReference>
<proteinExistence type="inferred from homology"/>
<name>A0A0R2DJY1_9LACO</name>
<organism evidence="3 4">
    <name type="scientific">Holzapfeliella floricola DSM 23037 = JCM 16512</name>
    <dbReference type="NCBI Taxonomy" id="1423744"/>
    <lineage>
        <taxon>Bacteria</taxon>
        <taxon>Bacillati</taxon>
        <taxon>Bacillota</taxon>
        <taxon>Bacilli</taxon>
        <taxon>Lactobacillales</taxon>
        <taxon>Lactobacillaceae</taxon>
        <taxon>Holzapfeliella</taxon>
    </lineage>
</organism>
<dbReference type="Gene3D" id="3.30.70.260">
    <property type="match status" value="1"/>
</dbReference>
<comment type="caution">
    <text evidence="3">The sequence shown here is derived from an EMBL/GenBank/DDBJ whole genome shotgun (WGS) entry which is preliminary data.</text>
</comment>
<dbReference type="CDD" id="cd04888">
    <property type="entry name" value="ACT_PheB-BS"/>
    <property type="match status" value="1"/>
</dbReference>